<name>A0A0L1IW85_ASPN3</name>
<protein>
    <submittedName>
        <fullName evidence="1">Uncharacterized protein</fullName>
    </submittedName>
</protein>
<dbReference type="OrthoDB" id="4462883at2759"/>
<accession>A0A0L1IW85</accession>
<evidence type="ECO:0000313" key="1">
    <source>
        <dbReference type="EMBL" id="KNG83764.1"/>
    </source>
</evidence>
<comment type="caution">
    <text evidence="1">The sequence shown here is derived from an EMBL/GenBank/DDBJ whole genome shotgun (WGS) entry which is preliminary data.</text>
</comment>
<gene>
    <name evidence="1" type="ORF">ANOM_007854</name>
</gene>
<proteinExistence type="predicted"/>
<evidence type="ECO:0000313" key="2">
    <source>
        <dbReference type="Proteomes" id="UP000037505"/>
    </source>
</evidence>
<sequence>MQLRYQYAISLSSSLAEALAWYINEDTNIRVNSINSDYYAPLDYPRTLDEAKERLRVQAEHTAQYASALAEGFQRIAEQFEMSDLSNEEFEEEIDKMSQEAREDIDRHIKDTTEYLKAFMRNISRREMGEARRRLLMDYAKEAFHAAGKAIDCFRLICEEIQQRLLGVVEESQWVAQATRWSRERVLSHMRQIFREDIHSRYGL</sequence>
<dbReference type="EMBL" id="JNOM01000248">
    <property type="protein sequence ID" value="KNG83764.1"/>
    <property type="molecule type" value="Genomic_DNA"/>
</dbReference>
<keyword evidence="2" id="KW-1185">Reference proteome</keyword>
<dbReference type="GeneID" id="26809658"/>
<dbReference type="Proteomes" id="UP000037505">
    <property type="component" value="Unassembled WGS sequence"/>
</dbReference>
<reference evidence="1 2" key="1">
    <citation type="submission" date="2014-06" db="EMBL/GenBank/DDBJ databases">
        <title>The Genome of the Aflatoxigenic Filamentous Fungus Aspergillus nomius.</title>
        <authorList>
            <person name="Moore M.G."/>
            <person name="Shannon B.M."/>
            <person name="Brian M.M."/>
        </authorList>
    </citation>
    <scope>NUCLEOTIDE SEQUENCE [LARGE SCALE GENOMIC DNA]</scope>
    <source>
        <strain evidence="1 2">NRRL 13137</strain>
    </source>
</reference>
<dbReference type="RefSeq" id="XP_015404687.1">
    <property type="nucleotide sequence ID" value="XM_015553110.1"/>
</dbReference>
<organism evidence="1 2">
    <name type="scientific">Aspergillus nomiae NRRL (strain ATCC 15546 / NRRL 13137 / CBS 260.88 / M93)</name>
    <dbReference type="NCBI Taxonomy" id="1509407"/>
    <lineage>
        <taxon>Eukaryota</taxon>
        <taxon>Fungi</taxon>
        <taxon>Dikarya</taxon>
        <taxon>Ascomycota</taxon>
        <taxon>Pezizomycotina</taxon>
        <taxon>Eurotiomycetes</taxon>
        <taxon>Eurotiomycetidae</taxon>
        <taxon>Eurotiales</taxon>
        <taxon>Aspergillaceae</taxon>
        <taxon>Aspergillus</taxon>
        <taxon>Aspergillus subgen. Circumdati</taxon>
    </lineage>
</organism>
<dbReference type="AlphaFoldDB" id="A0A0L1IW85"/>